<protein>
    <submittedName>
        <fullName evidence="1">Entry exclusion lipoprotein TrbK</fullName>
    </submittedName>
</protein>
<dbReference type="EMBL" id="JABWRE020000001">
    <property type="protein sequence ID" value="MBV4535712.1"/>
    <property type="molecule type" value="Genomic_DNA"/>
</dbReference>
<evidence type="ECO:0000313" key="1">
    <source>
        <dbReference type="EMBL" id="MBC3440047.1"/>
    </source>
</evidence>
<dbReference type="AlphaFoldDB" id="A0A923JTH2"/>
<reference evidence="2" key="3">
    <citation type="submission" date="2021-06" db="EMBL/GenBank/DDBJ databases">
        <title>Updating the genus Pseudomonas: Description of 43 new species and partition of the Pseudomonas putida group.</title>
        <authorList>
            <person name="Girard L."/>
            <person name="Lood C."/>
            <person name="Vandamme P."/>
            <person name="Rokni-Zadeh H."/>
            <person name="Van Noort V."/>
            <person name="Hofte M."/>
            <person name="Lavigne R."/>
            <person name="De Mot R."/>
        </authorList>
    </citation>
    <scope>NUCLEOTIDE SEQUENCE</scope>
    <source>
        <strain evidence="2">SWRI10</strain>
    </source>
</reference>
<keyword evidence="1" id="KW-0449">Lipoprotein</keyword>
<reference evidence="1" key="2">
    <citation type="submission" date="2020-07" db="EMBL/GenBank/DDBJ databases">
        <authorList>
            <person name="Lood C."/>
            <person name="Girard L."/>
        </authorList>
    </citation>
    <scope>NUCLEOTIDE SEQUENCE</scope>
    <source>
        <strain evidence="1">SWRI10</strain>
    </source>
</reference>
<evidence type="ECO:0000313" key="2">
    <source>
        <dbReference type="EMBL" id="MBV4535712.1"/>
    </source>
</evidence>
<name>A0A923JTH2_9PSED</name>
<dbReference type="EMBL" id="JABWRE010000002">
    <property type="protein sequence ID" value="MBC3440047.1"/>
    <property type="molecule type" value="Genomic_DNA"/>
</dbReference>
<accession>A0A923JTH2</accession>
<gene>
    <name evidence="1" type="primary">trbK</name>
    <name evidence="2" type="ORF">HU737_006975</name>
    <name evidence="1" type="ORF">HU737_05080</name>
</gene>
<comment type="caution">
    <text evidence="1">The sequence shown here is derived from an EMBL/GenBank/DDBJ whole genome shotgun (WGS) entry which is preliminary data.</text>
</comment>
<dbReference type="NCBIfam" id="TIGR04359">
    <property type="entry name" value="TrbK_RP4"/>
    <property type="match status" value="1"/>
</dbReference>
<dbReference type="InterPro" id="IPR027584">
    <property type="entry name" value="TrbK_RP4"/>
</dbReference>
<dbReference type="RefSeq" id="WP_186553614.1">
    <property type="nucleotide sequence ID" value="NZ_JABWRE020000001.1"/>
</dbReference>
<sequence length="81" mass="8936">MDIKVVQLTAAMAMAAILAGCSEEKVPEPTADNCAPEMYEQNLASLSKEANRNEFIANCKSFLAAKKMTEWTFEKSPEGKY</sequence>
<proteinExistence type="predicted"/>
<dbReference type="PROSITE" id="PS51257">
    <property type="entry name" value="PROKAR_LIPOPROTEIN"/>
    <property type="match status" value="1"/>
</dbReference>
<organism evidence="1">
    <name type="scientific">Pseudomonas urmiensis</name>
    <dbReference type="NCBI Taxonomy" id="2745493"/>
    <lineage>
        <taxon>Bacteria</taxon>
        <taxon>Pseudomonadati</taxon>
        <taxon>Pseudomonadota</taxon>
        <taxon>Gammaproteobacteria</taxon>
        <taxon>Pseudomonadales</taxon>
        <taxon>Pseudomonadaceae</taxon>
        <taxon>Pseudomonas</taxon>
    </lineage>
</organism>
<dbReference type="Proteomes" id="UP000599879">
    <property type="component" value="Unassembled WGS sequence"/>
</dbReference>
<reference evidence="1" key="1">
    <citation type="journal article" date="2020" name="Microorganisms">
        <title>Reliable Identification of Environmental Pseudomonas Isolates Using the rpoD Gene.</title>
        <authorList>
            <consortium name="The Broad Institute Genome Sequencing Platform"/>
            <person name="Girard L."/>
            <person name="Lood C."/>
            <person name="Rokni-Zadeh H."/>
            <person name="van Noort V."/>
            <person name="Lavigne R."/>
            <person name="De Mot R."/>
        </authorList>
    </citation>
    <scope>NUCLEOTIDE SEQUENCE</scope>
    <source>
        <strain evidence="1">SWRI10</strain>
    </source>
</reference>